<evidence type="ECO:0000256" key="1">
    <source>
        <dbReference type="ARBA" id="ARBA00007587"/>
    </source>
</evidence>
<evidence type="ECO:0000313" key="14">
    <source>
        <dbReference type="Proteomes" id="UP001165080"/>
    </source>
</evidence>
<comment type="similarity">
    <text evidence="1 12">Belongs to the thymidine kinase family.</text>
</comment>
<evidence type="ECO:0000256" key="11">
    <source>
        <dbReference type="RuleBase" id="RU000544"/>
    </source>
</evidence>
<name>A0A9W6BEZ7_9CHLO</name>
<comment type="catalytic activity">
    <reaction evidence="10 11">
        <text>thymidine + ATP = dTMP + ADP + H(+)</text>
        <dbReference type="Rhea" id="RHEA:19129"/>
        <dbReference type="ChEBI" id="CHEBI:15378"/>
        <dbReference type="ChEBI" id="CHEBI:17748"/>
        <dbReference type="ChEBI" id="CHEBI:30616"/>
        <dbReference type="ChEBI" id="CHEBI:63528"/>
        <dbReference type="ChEBI" id="CHEBI:456216"/>
        <dbReference type="EC" id="2.7.1.21"/>
    </reaction>
</comment>
<keyword evidence="3 11" id="KW-0237">DNA synthesis</keyword>
<dbReference type="OrthoDB" id="439028at2759"/>
<proteinExistence type="inferred from homology"/>
<dbReference type="PROSITE" id="PS00603">
    <property type="entry name" value="TK_CELLULAR_TYPE"/>
    <property type="match status" value="1"/>
</dbReference>
<keyword evidence="7 11" id="KW-0418">Kinase</keyword>
<dbReference type="GO" id="GO:0004797">
    <property type="term" value="F:thymidine kinase activity"/>
    <property type="evidence" value="ECO:0007669"/>
    <property type="project" value="UniProtKB-EC"/>
</dbReference>
<keyword evidence="5" id="KW-0479">Metal-binding</keyword>
<evidence type="ECO:0000256" key="10">
    <source>
        <dbReference type="ARBA" id="ARBA00048254"/>
    </source>
</evidence>
<evidence type="ECO:0000256" key="2">
    <source>
        <dbReference type="ARBA" id="ARBA00012118"/>
    </source>
</evidence>
<keyword evidence="4 11" id="KW-0808">Transferase</keyword>
<evidence type="ECO:0000256" key="6">
    <source>
        <dbReference type="ARBA" id="ARBA00022741"/>
    </source>
</evidence>
<accession>A0A9W6BEZ7</accession>
<dbReference type="FunFam" id="3.40.50.300:FF:000948">
    <property type="entry name" value="Thymidine kinase"/>
    <property type="match status" value="1"/>
</dbReference>
<evidence type="ECO:0000256" key="4">
    <source>
        <dbReference type="ARBA" id="ARBA00022679"/>
    </source>
</evidence>
<gene>
    <name evidence="13" type="primary">PLEST008578</name>
    <name evidence="13" type="ORF">PLESTB_000442600</name>
</gene>
<dbReference type="GO" id="GO:0005524">
    <property type="term" value="F:ATP binding"/>
    <property type="evidence" value="ECO:0007669"/>
    <property type="project" value="UniProtKB-KW"/>
</dbReference>
<keyword evidence="8" id="KW-0862">Zinc</keyword>
<dbReference type="AlphaFoldDB" id="A0A9W6BEZ7"/>
<evidence type="ECO:0000256" key="7">
    <source>
        <dbReference type="ARBA" id="ARBA00022777"/>
    </source>
</evidence>
<dbReference type="EC" id="2.7.1.21" evidence="2 11"/>
<keyword evidence="9 11" id="KW-0067">ATP-binding</keyword>
<dbReference type="GO" id="GO:0046872">
    <property type="term" value="F:metal ion binding"/>
    <property type="evidence" value="ECO:0007669"/>
    <property type="project" value="UniProtKB-KW"/>
</dbReference>
<evidence type="ECO:0000313" key="13">
    <source>
        <dbReference type="EMBL" id="GLC50884.1"/>
    </source>
</evidence>
<dbReference type="SUPFAM" id="SSF57716">
    <property type="entry name" value="Glucocorticoid receptor-like (DNA-binding domain)"/>
    <property type="match status" value="1"/>
</dbReference>
<evidence type="ECO:0000256" key="9">
    <source>
        <dbReference type="ARBA" id="ARBA00022840"/>
    </source>
</evidence>
<dbReference type="GO" id="GO:0071897">
    <property type="term" value="P:DNA biosynthetic process"/>
    <property type="evidence" value="ECO:0007669"/>
    <property type="project" value="UniProtKB-KW"/>
</dbReference>
<dbReference type="Pfam" id="PF00265">
    <property type="entry name" value="TK"/>
    <property type="match status" value="1"/>
</dbReference>
<keyword evidence="6 11" id="KW-0547">Nucleotide-binding</keyword>
<evidence type="ECO:0000256" key="8">
    <source>
        <dbReference type="ARBA" id="ARBA00022833"/>
    </source>
</evidence>
<evidence type="ECO:0000256" key="3">
    <source>
        <dbReference type="ARBA" id="ARBA00022634"/>
    </source>
</evidence>
<evidence type="ECO:0000256" key="5">
    <source>
        <dbReference type="ARBA" id="ARBA00022723"/>
    </source>
</evidence>
<dbReference type="EMBL" id="BRXU01000004">
    <property type="protein sequence ID" value="GLC50884.1"/>
    <property type="molecule type" value="Genomic_DNA"/>
</dbReference>
<dbReference type="GO" id="GO:0046104">
    <property type="term" value="P:thymidine metabolic process"/>
    <property type="evidence" value="ECO:0007669"/>
    <property type="project" value="TreeGrafter"/>
</dbReference>
<dbReference type="Gene3D" id="3.30.60.20">
    <property type="match status" value="1"/>
</dbReference>
<reference evidence="13 14" key="1">
    <citation type="journal article" date="2023" name="Commun. Biol.">
        <title>Reorganization of the ancestral sex-determining regions during the evolution of trioecy in Pleodorina starrii.</title>
        <authorList>
            <person name="Takahashi K."/>
            <person name="Suzuki S."/>
            <person name="Kawai-Toyooka H."/>
            <person name="Yamamoto K."/>
            <person name="Hamaji T."/>
            <person name="Ootsuki R."/>
            <person name="Yamaguchi H."/>
            <person name="Kawachi M."/>
            <person name="Higashiyama T."/>
            <person name="Nozaki H."/>
        </authorList>
    </citation>
    <scope>NUCLEOTIDE SEQUENCE [LARGE SCALE GENOMIC DNA]</scope>
    <source>
        <strain evidence="13 14">NIES-4479</strain>
    </source>
</reference>
<dbReference type="PANTHER" id="PTHR11441:SF0">
    <property type="entry name" value="THYMIDINE KINASE, CYTOSOLIC"/>
    <property type="match status" value="1"/>
</dbReference>
<dbReference type="InterPro" id="IPR020633">
    <property type="entry name" value="Thymidine_kinase_CS"/>
</dbReference>
<evidence type="ECO:0000256" key="12">
    <source>
        <dbReference type="RuleBase" id="RU004165"/>
    </source>
</evidence>
<sequence length="270" mass="29257">MQSSALACRPARPTHHMAHSLFSQSRHLRSSRLTGLFRQQLPSWRAQVAELGTEASAACDDQTGSKGSLGEIHVIMGPMFAGKTTRLLQRVREFEAAGQRVVLVKSAVDTRYSADHVVTHTGDKLPCVSLSRLGGLRERMGLAEYDRTDVVAVDEAQFIEDLAESVLSAAEVDGKTVIVAGLSGDFRRQRFGQLLELVPLADRVDKLEGRCSFCQQPSLFTLRIAASTQQALVGGAESYAPVCRQHYRELHGVRAEGGAPEAAEAADAES</sequence>
<dbReference type="PANTHER" id="PTHR11441">
    <property type="entry name" value="THYMIDINE KINASE"/>
    <property type="match status" value="1"/>
</dbReference>
<organism evidence="13 14">
    <name type="scientific">Pleodorina starrii</name>
    <dbReference type="NCBI Taxonomy" id="330485"/>
    <lineage>
        <taxon>Eukaryota</taxon>
        <taxon>Viridiplantae</taxon>
        <taxon>Chlorophyta</taxon>
        <taxon>core chlorophytes</taxon>
        <taxon>Chlorophyceae</taxon>
        <taxon>CS clade</taxon>
        <taxon>Chlamydomonadales</taxon>
        <taxon>Volvocaceae</taxon>
        <taxon>Pleodorina</taxon>
    </lineage>
</organism>
<dbReference type="InterPro" id="IPR001267">
    <property type="entry name" value="Thymidine_kinase"/>
</dbReference>
<dbReference type="Gene3D" id="3.40.50.300">
    <property type="entry name" value="P-loop containing nucleotide triphosphate hydrolases"/>
    <property type="match status" value="1"/>
</dbReference>
<dbReference type="InterPro" id="IPR027417">
    <property type="entry name" value="P-loop_NTPase"/>
</dbReference>
<dbReference type="SUPFAM" id="SSF52540">
    <property type="entry name" value="P-loop containing nucleoside triphosphate hydrolases"/>
    <property type="match status" value="1"/>
</dbReference>
<keyword evidence="14" id="KW-1185">Reference proteome</keyword>
<comment type="caution">
    <text evidence="13">The sequence shown here is derived from an EMBL/GenBank/DDBJ whole genome shotgun (WGS) entry which is preliminary data.</text>
</comment>
<protein>
    <recommendedName>
        <fullName evidence="2 11">Thymidine kinase</fullName>
        <ecNumber evidence="2 11">2.7.1.21</ecNumber>
    </recommendedName>
</protein>
<dbReference type="Proteomes" id="UP001165080">
    <property type="component" value="Unassembled WGS sequence"/>
</dbReference>